<dbReference type="GO" id="GO:0000175">
    <property type="term" value="F:3'-5'-RNA exonuclease activity"/>
    <property type="evidence" value="ECO:0007669"/>
    <property type="project" value="TreeGrafter"/>
</dbReference>
<keyword evidence="5" id="KW-1185">Reference proteome</keyword>
<organism evidence="4 5">
    <name type="scientific">Symbiodinium natans</name>
    <dbReference type="NCBI Taxonomy" id="878477"/>
    <lineage>
        <taxon>Eukaryota</taxon>
        <taxon>Sar</taxon>
        <taxon>Alveolata</taxon>
        <taxon>Dinophyceae</taxon>
        <taxon>Suessiales</taxon>
        <taxon>Symbiodiniaceae</taxon>
        <taxon>Symbiodinium</taxon>
    </lineage>
</organism>
<comment type="similarity">
    <text evidence="1">Belongs to the CCR4/nocturin family.</text>
</comment>
<evidence type="ECO:0000313" key="5">
    <source>
        <dbReference type="Proteomes" id="UP000604046"/>
    </source>
</evidence>
<dbReference type="SUPFAM" id="SSF56219">
    <property type="entry name" value="DNase I-like"/>
    <property type="match status" value="1"/>
</dbReference>
<dbReference type="GO" id="GO:0006139">
    <property type="term" value="P:nucleobase-containing compound metabolic process"/>
    <property type="evidence" value="ECO:0007669"/>
    <property type="project" value="UniProtKB-ARBA"/>
</dbReference>
<dbReference type="PANTHER" id="PTHR12121:SF45">
    <property type="entry name" value="NOCTURNIN"/>
    <property type="match status" value="1"/>
</dbReference>
<dbReference type="PANTHER" id="PTHR12121">
    <property type="entry name" value="CARBON CATABOLITE REPRESSOR PROTEIN 4"/>
    <property type="match status" value="1"/>
</dbReference>
<comment type="caution">
    <text evidence="4">The sequence shown here is derived from an EMBL/GenBank/DDBJ whole genome shotgun (WGS) entry which is preliminary data.</text>
</comment>
<dbReference type="OrthoDB" id="410929at2759"/>
<dbReference type="AlphaFoldDB" id="A0A812UH48"/>
<accession>A0A812UH48</accession>
<feature type="region of interest" description="Disordered" evidence="3">
    <location>
        <begin position="507"/>
        <end position="526"/>
    </location>
</feature>
<name>A0A812UH48_9DINO</name>
<evidence type="ECO:0000256" key="2">
    <source>
        <dbReference type="ARBA" id="ARBA00022801"/>
    </source>
</evidence>
<dbReference type="Proteomes" id="UP000604046">
    <property type="component" value="Unassembled WGS sequence"/>
</dbReference>
<gene>
    <name evidence="4" type="ORF">SNAT2548_LOCUS32076</name>
</gene>
<keyword evidence="2" id="KW-0378">Hydrolase</keyword>
<dbReference type="Gene3D" id="3.60.10.10">
    <property type="entry name" value="Endonuclease/exonuclease/phosphatase"/>
    <property type="match status" value="2"/>
</dbReference>
<protein>
    <recommendedName>
        <fullName evidence="6">Nocturnin</fullName>
    </recommendedName>
</protein>
<feature type="region of interest" description="Disordered" evidence="3">
    <location>
        <begin position="412"/>
        <end position="434"/>
    </location>
</feature>
<evidence type="ECO:0008006" key="6">
    <source>
        <dbReference type="Google" id="ProtNLM"/>
    </source>
</evidence>
<proteinExistence type="inferred from homology"/>
<sequence length="526" mass="58494">MASFEQRRRDRLEKLKVAKEEVLKSMWEPQKRAPPGSLRIAVYNVLADAMSDDGFLVRPILADWPAGRDLVPTKDGDPVPFHQLLADMLAAKGNVDALQQCQTKYNLPKSKDNTHATVDWKARLSQMMCFLECFCPDILVFTEVDHYDDFLDSLRELGYVSQLPGSTSKYRPAHLDSFSDTTPEKARHFQQEWDARGFAFLPHLASISMHVYMQNTGLGKRILEAAAKTKDPSLAQKIKDPKKDLLSRKWYQQLPPGASRVLLEQAGYKEPERLDDMGVAIFWKDRRLVATELRTHTYPGGGKGFIQVKLQDRRSPGSSLVVMGTHLSSGDSPKDEEERLTCELACEGGLIQAIEAVRASGENLVVCMDANSDPASRPATSKASCWQELHRATGASVWDGFYDANGVYIDPGKGPKGPKESLEKPVTTNKVRGPQSAQAKKIGNHAYSAIDHIFYTPGNLSFHEHVYQPRQFPNEERALEEVLPSLKDPSDHYPVIADLMWQTGGAGAAGAPYPQKVDPKPKGPKS</sequence>
<evidence type="ECO:0000256" key="3">
    <source>
        <dbReference type="SAM" id="MobiDB-lite"/>
    </source>
</evidence>
<feature type="compositionally biased region" description="Basic and acidic residues" evidence="3">
    <location>
        <begin position="517"/>
        <end position="526"/>
    </location>
</feature>
<reference evidence="4" key="1">
    <citation type="submission" date="2021-02" db="EMBL/GenBank/DDBJ databases">
        <authorList>
            <person name="Dougan E. K."/>
            <person name="Rhodes N."/>
            <person name="Thang M."/>
            <person name="Chan C."/>
        </authorList>
    </citation>
    <scope>NUCLEOTIDE SEQUENCE</scope>
</reference>
<dbReference type="InterPro" id="IPR036691">
    <property type="entry name" value="Endo/exonu/phosph_ase_sf"/>
</dbReference>
<dbReference type="InterPro" id="IPR050410">
    <property type="entry name" value="CCR4/nocturin_mRNA_transcr"/>
</dbReference>
<evidence type="ECO:0000256" key="1">
    <source>
        <dbReference type="ARBA" id="ARBA00010774"/>
    </source>
</evidence>
<dbReference type="EMBL" id="CAJNDS010002691">
    <property type="protein sequence ID" value="CAE7566062.1"/>
    <property type="molecule type" value="Genomic_DNA"/>
</dbReference>
<evidence type="ECO:0000313" key="4">
    <source>
        <dbReference type="EMBL" id="CAE7566062.1"/>
    </source>
</evidence>